<sequence>MQEDHNVNSEPSNENSAPPGVDLPVPMNLDDEPRYEQKKRSLVARLNRLVKWMGVDDKGSSKVGKIARGCKKISLRECTQKYGNEGGRN</sequence>
<evidence type="ECO:0000313" key="2">
    <source>
        <dbReference type="EMBL" id="KAJ2891837.1"/>
    </source>
</evidence>
<evidence type="ECO:0000313" key="3">
    <source>
        <dbReference type="Proteomes" id="UP001201980"/>
    </source>
</evidence>
<organism evidence="2 3">
    <name type="scientific">Zalerion maritima</name>
    <dbReference type="NCBI Taxonomy" id="339359"/>
    <lineage>
        <taxon>Eukaryota</taxon>
        <taxon>Fungi</taxon>
        <taxon>Dikarya</taxon>
        <taxon>Ascomycota</taxon>
        <taxon>Pezizomycotina</taxon>
        <taxon>Sordariomycetes</taxon>
        <taxon>Lulworthiomycetidae</taxon>
        <taxon>Lulworthiales</taxon>
        <taxon>Lulworthiaceae</taxon>
        <taxon>Zalerion</taxon>
    </lineage>
</organism>
<accession>A0AAD5WN85</accession>
<name>A0AAD5WN85_9PEZI</name>
<evidence type="ECO:0000256" key="1">
    <source>
        <dbReference type="SAM" id="MobiDB-lite"/>
    </source>
</evidence>
<feature type="region of interest" description="Disordered" evidence="1">
    <location>
        <begin position="1"/>
        <end position="36"/>
    </location>
</feature>
<comment type="caution">
    <text evidence="2">The sequence shown here is derived from an EMBL/GenBank/DDBJ whole genome shotgun (WGS) entry which is preliminary data.</text>
</comment>
<reference evidence="2" key="1">
    <citation type="submission" date="2022-07" db="EMBL/GenBank/DDBJ databases">
        <title>Draft genome sequence of Zalerion maritima ATCC 34329, a (micro)plastics degrading marine fungus.</title>
        <authorList>
            <person name="Paco A."/>
            <person name="Goncalves M.F.M."/>
            <person name="Rocha-Santos T.A.P."/>
            <person name="Alves A."/>
        </authorList>
    </citation>
    <scope>NUCLEOTIDE SEQUENCE</scope>
    <source>
        <strain evidence="2">ATCC 34329</strain>
    </source>
</reference>
<gene>
    <name evidence="2" type="ORF">MKZ38_010669</name>
</gene>
<dbReference type="EMBL" id="JAKWBI020000974">
    <property type="protein sequence ID" value="KAJ2891837.1"/>
    <property type="molecule type" value="Genomic_DNA"/>
</dbReference>
<dbReference type="AlphaFoldDB" id="A0AAD5WN85"/>
<proteinExistence type="predicted"/>
<dbReference type="Proteomes" id="UP001201980">
    <property type="component" value="Unassembled WGS sequence"/>
</dbReference>
<protein>
    <submittedName>
        <fullName evidence="2">Uncharacterized protein</fullName>
    </submittedName>
</protein>
<keyword evidence="3" id="KW-1185">Reference proteome</keyword>